<dbReference type="EMBL" id="CP003389">
    <property type="protein sequence ID" value="AFE04177.1"/>
    <property type="molecule type" value="Genomic_DNA"/>
</dbReference>
<reference evidence="4" key="2">
    <citation type="submission" date="2012-03" db="EMBL/GenBank/DDBJ databases">
        <title>Genome sequence of the fruiting myxobacterium Corallococcus coralloides DSM 2259.</title>
        <authorList>
            <person name="Huntley S."/>
            <person name="Zhang Y."/>
            <person name="Treuner-Lange A."/>
            <person name="Sensen C.W."/>
            <person name="Sogaard-Andersen L."/>
        </authorList>
    </citation>
    <scope>NUCLEOTIDE SEQUENCE [LARGE SCALE GENOMIC DNA]</scope>
    <source>
        <strain evidence="4">ATCC 25202 / DSM 2259 / NBRC 100086 / M2</strain>
    </source>
</reference>
<keyword evidence="4" id="KW-1185">Reference proteome</keyword>
<gene>
    <name evidence="3" type="ordered locus">COCOR_01622</name>
</gene>
<dbReference type="Pfam" id="PF12706">
    <property type="entry name" value="Lactamase_B_2"/>
    <property type="match status" value="1"/>
</dbReference>
<evidence type="ECO:0000313" key="4">
    <source>
        <dbReference type="Proteomes" id="UP000007587"/>
    </source>
</evidence>
<accession>H8MYH8</accession>
<dbReference type="Proteomes" id="UP000007587">
    <property type="component" value="Chromosome"/>
</dbReference>
<dbReference type="AlphaFoldDB" id="H8MYH8"/>
<evidence type="ECO:0000313" key="3">
    <source>
        <dbReference type="EMBL" id="AFE04177.1"/>
    </source>
</evidence>
<dbReference type="SUPFAM" id="SSF56281">
    <property type="entry name" value="Metallo-hydrolase/oxidoreductase"/>
    <property type="match status" value="1"/>
</dbReference>
<dbReference type="GO" id="GO:0005737">
    <property type="term" value="C:cytoplasm"/>
    <property type="evidence" value="ECO:0007669"/>
    <property type="project" value="TreeGrafter"/>
</dbReference>
<dbReference type="PANTHER" id="PTHR15032:SF4">
    <property type="entry name" value="N-ACYL-PHOSPHATIDYLETHANOLAMINE-HYDROLYZING PHOSPHOLIPASE D"/>
    <property type="match status" value="1"/>
</dbReference>
<dbReference type="KEGG" id="ccx:COCOR_01622"/>
<dbReference type="STRING" id="1144275.COCOR_01622"/>
<sequence length="380" mass="41447">MAPPRLGSRRVAVPGGGVGVSNRLMPTVSDSARSAGLRLERSRASRQFEGHGFRNTAPVGAGIQGGTLPLLGEYFFGGTQRTPPAPLPVDDPRGTWARAPDTGLRVTWLGHSTMLLEVDGARVLTDPVFGNRVSPVSFAGPKRFHATPVSLDALPDLDAVLVSHDHFDHLCRSTIQALAKRRVPFVTALGVGRHLEAFGVAPELITELDWWEEHRVGPVSFRAAPAQHFSGRGLGDRNKTLWASWVLTTDKHRLFFSGDTGLTTEFEEIGRRYGPFDLVMLEVGAFHPSWGSIHLGPENALKAHAMLGGGTLMPVHWGTFNLALHAWDEPVETLVKLATEQQVRLFTPGLGRSLEPSRVEGVTPWWRDVGEPRLVPRLAP</sequence>
<proteinExistence type="predicted"/>
<dbReference type="HOGENOM" id="CLU_020884_0_2_7"/>
<evidence type="ECO:0000259" key="2">
    <source>
        <dbReference type="Pfam" id="PF12706"/>
    </source>
</evidence>
<feature type="domain" description="Metallo-beta-lactamase" evidence="2">
    <location>
        <begin position="122"/>
        <end position="317"/>
    </location>
</feature>
<name>H8MYH8_CORCM</name>
<protein>
    <recommendedName>
        <fullName evidence="2">Metallo-beta-lactamase domain-containing protein</fullName>
    </recommendedName>
</protein>
<dbReference type="InParanoid" id="H8MYH8"/>
<dbReference type="eggNOG" id="COG2220">
    <property type="taxonomic scope" value="Bacteria"/>
</dbReference>
<dbReference type="InterPro" id="IPR001279">
    <property type="entry name" value="Metallo-B-lactamas"/>
</dbReference>
<dbReference type="PANTHER" id="PTHR15032">
    <property type="entry name" value="N-ACYL-PHOSPHATIDYLETHANOLAMINE-HYDROLYZING PHOSPHOLIPASE D"/>
    <property type="match status" value="1"/>
</dbReference>
<evidence type="ECO:0000256" key="1">
    <source>
        <dbReference type="SAM" id="MobiDB-lite"/>
    </source>
</evidence>
<feature type="region of interest" description="Disordered" evidence="1">
    <location>
        <begin position="1"/>
        <end position="38"/>
    </location>
</feature>
<dbReference type="InterPro" id="IPR036866">
    <property type="entry name" value="RibonucZ/Hydroxyglut_hydro"/>
</dbReference>
<dbReference type="Gene3D" id="3.60.15.10">
    <property type="entry name" value="Ribonuclease Z/Hydroxyacylglutathione hydrolase-like"/>
    <property type="match status" value="1"/>
</dbReference>
<organism evidence="3 4">
    <name type="scientific">Corallococcus coralloides (strain ATCC 25202 / DSM 2259 / NBRC 100086 / M2)</name>
    <name type="common">Myxococcus coralloides</name>
    <dbReference type="NCBI Taxonomy" id="1144275"/>
    <lineage>
        <taxon>Bacteria</taxon>
        <taxon>Pseudomonadati</taxon>
        <taxon>Myxococcota</taxon>
        <taxon>Myxococcia</taxon>
        <taxon>Myxococcales</taxon>
        <taxon>Cystobacterineae</taxon>
        <taxon>Myxococcaceae</taxon>
        <taxon>Corallococcus</taxon>
    </lineage>
</organism>
<reference evidence="3 4" key="1">
    <citation type="journal article" date="2012" name="J. Bacteriol.">
        <title>Complete Genome Sequence of the Fruiting Myxobacterium Corallococcus coralloides DSM 2259.</title>
        <authorList>
            <person name="Huntley S."/>
            <person name="Zhang Y."/>
            <person name="Treuner-Lange A."/>
            <person name="Kneip S."/>
            <person name="Sensen C.W."/>
            <person name="Sogaard-Andersen L."/>
        </authorList>
    </citation>
    <scope>NUCLEOTIDE SEQUENCE [LARGE SCALE GENOMIC DNA]</scope>
    <source>
        <strain evidence="4">ATCC 25202 / DSM 2259 / NBRC 100086 / M2</strain>
    </source>
</reference>